<proteinExistence type="predicted"/>
<feature type="non-terminal residue" evidence="1">
    <location>
        <position position="232"/>
    </location>
</feature>
<dbReference type="GO" id="GO:0005737">
    <property type="term" value="C:cytoplasm"/>
    <property type="evidence" value="ECO:0007669"/>
    <property type="project" value="TreeGrafter"/>
</dbReference>
<name>A0A1E3PG99_9ASCO</name>
<accession>A0A1E3PG99</accession>
<dbReference type="AlphaFoldDB" id="A0A1E3PG99"/>
<dbReference type="PANTHER" id="PTHR28110">
    <property type="entry name" value="TRANSMEMBRANE PROTEIN"/>
    <property type="match status" value="1"/>
</dbReference>
<dbReference type="Proteomes" id="UP000095009">
    <property type="component" value="Unassembled WGS sequence"/>
</dbReference>
<sequence length="232" mass="26027">MAALSELIIVPCHGLFNPIARLSINSTTAESTKYGDVDADWYNLPHFLKGHTKTLVKHIEAGCRIARENPQALVVFSGGSTNPNTVLSEGDGYWLLAQARDILPSFAKNQIPDGELTREAELDDSNHSNHNHAWYRAVSEVYALDSFQNLLFSVERYREVTGRQFPDKITIVGYEFKQHRFVNVHAPAVFDHYGLKIEDDGSYQFNAQDGKLVYQGIDPEAIASDDPMMANR</sequence>
<evidence type="ECO:0008006" key="3">
    <source>
        <dbReference type="Google" id="ProtNLM"/>
    </source>
</evidence>
<dbReference type="EMBL" id="KV454412">
    <property type="protein sequence ID" value="ODQ64398.1"/>
    <property type="molecule type" value="Genomic_DNA"/>
</dbReference>
<keyword evidence="2" id="KW-1185">Reference proteome</keyword>
<evidence type="ECO:0000313" key="2">
    <source>
        <dbReference type="Proteomes" id="UP000095009"/>
    </source>
</evidence>
<reference evidence="1 2" key="1">
    <citation type="journal article" date="2016" name="Proc. Natl. Acad. Sci. U.S.A.">
        <title>Comparative genomics of biotechnologically important yeasts.</title>
        <authorList>
            <person name="Riley R."/>
            <person name="Haridas S."/>
            <person name="Wolfe K.H."/>
            <person name="Lopes M.R."/>
            <person name="Hittinger C.T."/>
            <person name="Goeker M."/>
            <person name="Salamov A.A."/>
            <person name="Wisecaver J.H."/>
            <person name="Long T.M."/>
            <person name="Calvey C.H."/>
            <person name="Aerts A.L."/>
            <person name="Barry K.W."/>
            <person name="Choi C."/>
            <person name="Clum A."/>
            <person name="Coughlan A.Y."/>
            <person name="Deshpande S."/>
            <person name="Douglass A.P."/>
            <person name="Hanson S.J."/>
            <person name="Klenk H.-P."/>
            <person name="LaButti K.M."/>
            <person name="Lapidus A."/>
            <person name="Lindquist E.A."/>
            <person name="Lipzen A.M."/>
            <person name="Meier-Kolthoff J.P."/>
            <person name="Ohm R.A."/>
            <person name="Otillar R.P."/>
            <person name="Pangilinan J.L."/>
            <person name="Peng Y."/>
            <person name="Rokas A."/>
            <person name="Rosa C.A."/>
            <person name="Scheuner C."/>
            <person name="Sibirny A.A."/>
            <person name="Slot J.C."/>
            <person name="Stielow J.B."/>
            <person name="Sun H."/>
            <person name="Kurtzman C.P."/>
            <person name="Blackwell M."/>
            <person name="Grigoriev I.V."/>
            <person name="Jeffries T.W."/>
        </authorList>
    </citation>
    <scope>NUCLEOTIDE SEQUENCE [LARGE SCALE GENOMIC DNA]</scope>
    <source>
        <strain evidence="1 2">DSM 6958</strain>
    </source>
</reference>
<dbReference type="PANTHER" id="PTHR28110:SF1">
    <property type="entry name" value="TRANSMEMBRANE PROTEIN"/>
    <property type="match status" value="1"/>
</dbReference>
<dbReference type="InterPro" id="IPR055323">
    <property type="entry name" value="C57A10.07/YOR238W"/>
</dbReference>
<evidence type="ECO:0000313" key="1">
    <source>
        <dbReference type="EMBL" id="ODQ64398.1"/>
    </source>
</evidence>
<dbReference type="OrthoDB" id="4347at2759"/>
<protein>
    <recommendedName>
        <fullName evidence="3">DUF218 domain-containing protein</fullName>
    </recommendedName>
</protein>
<organism evidence="1 2">
    <name type="scientific">Nadsonia fulvescens var. elongata DSM 6958</name>
    <dbReference type="NCBI Taxonomy" id="857566"/>
    <lineage>
        <taxon>Eukaryota</taxon>
        <taxon>Fungi</taxon>
        <taxon>Dikarya</taxon>
        <taxon>Ascomycota</taxon>
        <taxon>Saccharomycotina</taxon>
        <taxon>Dipodascomycetes</taxon>
        <taxon>Dipodascales</taxon>
        <taxon>Dipodascales incertae sedis</taxon>
        <taxon>Nadsonia</taxon>
    </lineage>
</organism>
<gene>
    <name evidence="1" type="ORF">NADFUDRAFT_83882</name>
</gene>